<dbReference type="Proteomes" id="UP001163104">
    <property type="component" value="Chromosome"/>
</dbReference>
<evidence type="ECO:0008006" key="5">
    <source>
        <dbReference type="Google" id="ProtNLM"/>
    </source>
</evidence>
<feature type="signal peptide" evidence="2">
    <location>
        <begin position="1"/>
        <end position="24"/>
    </location>
</feature>
<dbReference type="EMBL" id="CP107027">
    <property type="protein sequence ID" value="UYG96671.1"/>
    <property type="molecule type" value="Genomic_DNA"/>
</dbReference>
<name>A0AA46P4C6_CYTFI</name>
<feature type="compositionally biased region" description="Basic and acidic residues" evidence="1">
    <location>
        <begin position="25"/>
        <end position="55"/>
    </location>
</feature>
<keyword evidence="2" id="KW-0732">Signal</keyword>
<dbReference type="AlphaFoldDB" id="A0AA46P4C6"/>
<sequence>MKYKFLLVISLLSLGFLLGACSSAEETKEPVNKPTDEVNAKSEEPSDTEKQKSEQQQKTIDSLNNFPEFIKNYKELGEEKTPTWDNYLYGQEVTWSGTIMEIGSSQIWVLGAGEYTGQTWDDVNTSGNEAYNVFVADFTNNLLTDLKPGDSVTIKGTLESRGDFDLNYHWKIYSSEIQ</sequence>
<evidence type="ECO:0000256" key="2">
    <source>
        <dbReference type="SAM" id="SignalP"/>
    </source>
</evidence>
<evidence type="ECO:0000256" key="1">
    <source>
        <dbReference type="SAM" id="MobiDB-lite"/>
    </source>
</evidence>
<feature type="region of interest" description="Disordered" evidence="1">
    <location>
        <begin position="25"/>
        <end position="58"/>
    </location>
</feature>
<gene>
    <name evidence="3" type="ORF">OD459_06475</name>
</gene>
<dbReference type="PROSITE" id="PS51257">
    <property type="entry name" value="PROKAR_LIPOPROTEIN"/>
    <property type="match status" value="1"/>
</dbReference>
<accession>A0AA46P4C6</accession>
<organism evidence="3 4">
    <name type="scientific">Cytobacillus firmus</name>
    <name type="common">Bacillus firmus</name>
    <dbReference type="NCBI Taxonomy" id="1399"/>
    <lineage>
        <taxon>Bacteria</taxon>
        <taxon>Bacillati</taxon>
        <taxon>Bacillota</taxon>
        <taxon>Bacilli</taxon>
        <taxon>Bacillales</taxon>
        <taxon>Bacillaceae</taxon>
        <taxon>Cytobacillus</taxon>
    </lineage>
</organism>
<reference evidence="3" key="1">
    <citation type="submission" date="2022-10" db="EMBL/GenBank/DDBJ databases">
        <title>Mechanism of multi-heavy metal repair in Cytobacillus Firmus M7.</title>
        <authorList>
            <person name="Li X."/>
            <person name="Yu C."/>
        </authorList>
    </citation>
    <scope>NUCLEOTIDE SEQUENCE</scope>
    <source>
        <strain evidence="3">M7</strain>
    </source>
</reference>
<protein>
    <recommendedName>
        <fullName evidence="5">Lipoprotein</fullName>
    </recommendedName>
</protein>
<dbReference type="RefSeq" id="WP_048011670.1">
    <property type="nucleotide sequence ID" value="NZ_CP107027.1"/>
</dbReference>
<evidence type="ECO:0000313" key="4">
    <source>
        <dbReference type="Proteomes" id="UP001163104"/>
    </source>
</evidence>
<evidence type="ECO:0000313" key="3">
    <source>
        <dbReference type="EMBL" id="UYG96671.1"/>
    </source>
</evidence>
<feature type="chain" id="PRO_5041247889" description="Lipoprotein" evidence="2">
    <location>
        <begin position="25"/>
        <end position="178"/>
    </location>
</feature>
<proteinExistence type="predicted"/>